<dbReference type="Pfam" id="PF03841">
    <property type="entry name" value="SelA"/>
    <property type="match status" value="1"/>
</dbReference>
<dbReference type="EnsemblBacteria" id="CAC11811">
    <property type="protein sequence ID" value="CAC11811"/>
    <property type="gene ID" value="CAC11811"/>
</dbReference>
<dbReference type="PANTHER" id="PTHR32328:SF0">
    <property type="entry name" value="L-SERYL-TRNA(SEC) SELENIUM TRANSFERASE"/>
    <property type="match status" value="1"/>
</dbReference>
<dbReference type="EMBL" id="AL445065">
    <property type="protein sequence ID" value="CAC11811.1"/>
    <property type="molecule type" value="Genomic_DNA"/>
</dbReference>
<dbReference type="Gene3D" id="3.40.640.10">
    <property type="entry name" value="Type I PLP-dependent aspartate aminotransferase-like (Major domain)"/>
    <property type="match status" value="1"/>
</dbReference>
<name>Q9HKC8_THEAC</name>
<proteinExistence type="predicted"/>
<dbReference type="HOGENOM" id="CLU_040896_1_1_2"/>
<evidence type="ECO:0000256" key="1">
    <source>
        <dbReference type="ARBA" id="ARBA00001933"/>
    </source>
</evidence>
<comment type="cofactor">
    <cofactor evidence="1 3">
        <name>pyridoxal 5'-phosphate</name>
        <dbReference type="ChEBI" id="CHEBI:597326"/>
    </cofactor>
</comment>
<keyword evidence="5" id="KW-1185">Reference proteome</keyword>
<dbReference type="KEGG" id="tac:Ta0673"/>
<dbReference type="AlphaFoldDB" id="Q9HKC8"/>
<feature type="modified residue" description="N6-(pyridoxal phosphate)lysine" evidence="3">
    <location>
        <position position="221"/>
    </location>
</feature>
<accession>Q9HKC8</accession>
<evidence type="ECO:0000313" key="5">
    <source>
        <dbReference type="Proteomes" id="UP000001024"/>
    </source>
</evidence>
<keyword evidence="2 3" id="KW-0663">Pyridoxal phosphate</keyword>
<evidence type="ECO:0000313" key="4">
    <source>
        <dbReference type="EMBL" id="CAC11811.1"/>
    </source>
</evidence>
<dbReference type="STRING" id="273075.gene:9571893"/>
<dbReference type="InterPro" id="IPR015421">
    <property type="entry name" value="PyrdxlP-dep_Trfase_major"/>
</dbReference>
<dbReference type="GO" id="GO:0004125">
    <property type="term" value="F:L-seryl-tRNA(Sec) selenium transferase activity"/>
    <property type="evidence" value="ECO:0007669"/>
    <property type="project" value="TreeGrafter"/>
</dbReference>
<dbReference type="PaxDb" id="273075-Ta0673"/>
<dbReference type="SUPFAM" id="SSF53383">
    <property type="entry name" value="PLP-dependent transferases"/>
    <property type="match status" value="1"/>
</dbReference>
<dbReference type="InterPro" id="IPR015424">
    <property type="entry name" value="PyrdxlP-dep_Trfase"/>
</dbReference>
<dbReference type="InParanoid" id="Q9HKC8"/>
<sequence>MIDDENSILTDFLKFVRSMRVVNGIGTMTFLGGNTVSDEIIESMKYVSDIFINMQDFSRIAGEYIARRLGVEAAYITAGAAAGTVLGLASLLSLKTGARYIKDIIEEGRKMVVAVQRPHKTEFRDLIYMAGPGIIEFGDEGYVSEQSLEETIKKHGKNILAVLHYELDPMDGALPLESVIRIAHSYNVPVIVDAAAEIPPKGNLTRYLKMGSDLVLYSGGKMLGGLSNSGLMVGRKDIIMMAQSLGPFSEENGPDGTRVFIGRPMKISKEIIVATVAAVERFLTFNDEDWLRKQRSMADNIAKMISDIDQEMTVRVVDPGWNHPRPVAIPRVEISFENGMSADEVCSRLKNFRVPIYTYSLDGKLYLNPQCLKEDDVPIIIDGLSSIVRAEKGETRWRN</sequence>
<dbReference type="RefSeq" id="WP_010901095.1">
    <property type="nucleotide sequence ID" value="NC_002578.1"/>
</dbReference>
<dbReference type="OrthoDB" id="201572at2157"/>
<dbReference type="Proteomes" id="UP000001024">
    <property type="component" value="Chromosome"/>
</dbReference>
<protein>
    <recommendedName>
        <fullName evidence="6">Aminotransferase class V-fold PLP-dependent enzyme</fullName>
    </recommendedName>
</protein>
<gene>
    <name evidence="4" type="ordered locus">Ta0673</name>
</gene>
<dbReference type="InterPro" id="IPR018319">
    <property type="entry name" value="SelA-like"/>
</dbReference>
<evidence type="ECO:0008006" key="6">
    <source>
        <dbReference type="Google" id="ProtNLM"/>
    </source>
</evidence>
<reference evidence="4 5" key="1">
    <citation type="journal article" date="2000" name="Nature">
        <title>The genome sequence of the thermoacidophilic scavenger Thermoplasma acidophilum.</title>
        <authorList>
            <person name="Ruepp A."/>
            <person name="Graml W."/>
            <person name="Santos-Martinez M.L."/>
            <person name="Koretke K.K."/>
            <person name="Volker C."/>
            <person name="Mewes H.W."/>
            <person name="Frishman D."/>
            <person name="Stocker S."/>
            <person name="Lupas A.N."/>
            <person name="Baumeister W."/>
        </authorList>
    </citation>
    <scope>NUCLEOTIDE SEQUENCE [LARGE SCALE GENOMIC DNA]</scope>
    <source>
        <strain evidence="5">ATCC 25905 / DSM 1728 / JCM 9062 / NBRC 15155 / AMRC-C165</strain>
    </source>
</reference>
<evidence type="ECO:0000256" key="2">
    <source>
        <dbReference type="ARBA" id="ARBA00022898"/>
    </source>
</evidence>
<evidence type="ECO:0000256" key="3">
    <source>
        <dbReference type="PIRSR" id="PIRSR618319-50"/>
    </source>
</evidence>
<organism evidence="4 5">
    <name type="scientific">Thermoplasma acidophilum (strain ATCC 25905 / DSM 1728 / JCM 9062 / NBRC 15155 / AMRC-C165)</name>
    <dbReference type="NCBI Taxonomy" id="273075"/>
    <lineage>
        <taxon>Archaea</taxon>
        <taxon>Methanobacteriati</taxon>
        <taxon>Thermoplasmatota</taxon>
        <taxon>Thermoplasmata</taxon>
        <taxon>Thermoplasmatales</taxon>
        <taxon>Thermoplasmataceae</taxon>
        <taxon>Thermoplasma</taxon>
    </lineage>
</organism>
<dbReference type="eggNOG" id="arCOG07389">
    <property type="taxonomic scope" value="Archaea"/>
</dbReference>
<dbReference type="PANTHER" id="PTHR32328">
    <property type="entry name" value="L-SERYL-TRNA(SEC) SELENIUM TRANSFERASE"/>
    <property type="match status" value="1"/>
</dbReference>